<dbReference type="PANTHER" id="PTHR32086">
    <property type="entry name" value="FANCONI ANEMIA GROUP D2 PROTEIN"/>
    <property type="match status" value="1"/>
</dbReference>
<feature type="region of interest" description="Disordered" evidence="6">
    <location>
        <begin position="865"/>
        <end position="906"/>
    </location>
</feature>
<comment type="subcellular location">
    <subcellularLocation>
        <location evidence="1">Nucleus</location>
    </subcellularLocation>
</comment>
<reference evidence="7" key="1">
    <citation type="journal article" date="2015" name="Nat. Genet.">
        <title>The pineapple genome and the evolution of CAM photosynthesis.</title>
        <authorList>
            <person name="Ming R."/>
            <person name="VanBuren R."/>
            <person name="Wai C.M."/>
            <person name="Tang H."/>
            <person name="Schatz M.C."/>
            <person name="Bowers J.E."/>
            <person name="Lyons E."/>
            <person name="Wang M.L."/>
            <person name="Chen J."/>
            <person name="Biggers E."/>
            <person name="Zhang J."/>
            <person name="Huang L."/>
            <person name="Zhang L."/>
            <person name="Miao W."/>
            <person name="Zhang J."/>
            <person name="Ye Z."/>
            <person name="Miao C."/>
            <person name="Lin Z."/>
            <person name="Wang H."/>
            <person name="Zhou H."/>
            <person name="Yim W.C."/>
            <person name="Priest H.D."/>
            <person name="Zheng C."/>
            <person name="Woodhouse M."/>
            <person name="Edger P.P."/>
            <person name="Guyot R."/>
            <person name="Guo H.B."/>
            <person name="Guo H."/>
            <person name="Zheng G."/>
            <person name="Singh R."/>
            <person name="Sharma A."/>
            <person name="Min X."/>
            <person name="Zheng Y."/>
            <person name="Lee H."/>
            <person name="Gurtowski J."/>
            <person name="Sedlazeck F.J."/>
            <person name="Harkess A."/>
            <person name="McKain M.R."/>
            <person name="Liao Z."/>
            <person name="Fang J."/>
            <person name="Liu J."/>
            <person name="Zhang X."/>
            <person name="Zhang Q."/>
            <person name="Hu W."/>
            <person name="Qin Y."/>
            <person name="Wang K."/>
            <person name="Chen L.Y."/>
            <person name="Shirley N."/>
            <person name="Lin Y.R."/>
            <person name="Liu L.Y."/>
            <person name="Hernandez A.G."/>
            <person name="Wright C.L."/>
            <person name="Bulone V."/>
            <person name="Tuskan G.A."/>
            <person name="Heath K."/>
            <person name="Zee F."/>
            <person name="Moore P.H."/>
            <person name="Sunkar R."/>
            <person name="Leebens-Mack J.H."/>
            <person name="Mockler T."/>
            <person name="Bennetzen J.L."/>
            <person name="Freeling M."/>
            <person name="Sankoff D."/>
            <person name="Paterson A.H."/>
            <person name="Zhu X."/>
            <person name="Yang X."/>
            <person name="Smith J.A."/>
            <person name="Cushman J.C."/>
            <person name="Paull R.E."/>
            <person name="Yu Q."/>
        </authorList>
    </citation>
    <scope>NUCLEOTIDE SEQUENCE [LARGE SCALE GENOMIC DNA]</scope>
    <source>
        <strain evidence="7">cv. F153</strain>
    </source>
</reference>
<keyword evidence="3" id="KW-0832">Ubl conjugation</keyword>
<feature type="compositionally biased region" description="Basic and acidic residues" evidence="6">
    <location>
        <begin position="865"/>
        <end position="878"/>
    </location>
</feature>
<evidence type="ECO:0000256" key="2">
    <source>
        <dbReference type="ARBA" id="ARBA00022499"/>
    </source>
</evidence>
<dbReference type="GO" id="GO:1990918">
    <property type="term" value="P:double-strand break repair involved in meiotic recombination"/>
    <property type="evidence" value="ECO:0007669"/>
    <property type="project" value="TreeGrafter"/>
</dbReference>
<name>A0A6P5F9Q5_ANACO</name>
<organism evidence="9">
    <name type="scientific">Ananas comosus</name>
    <name type="common">Pineapple</name>
    <name type="synonym">Ananas ananas</name>
    <dbReference type="NCBI Taxonomy" id="4615"/>
    <lineage>
        <taxon>Eukaryota</taxon>
        <taxon>Viridiplantae</taxon>
        <taxon>Streptophyta</taxon>
        <taxon>Embryophyta</taxon>
        <taxon>Tracheophyta</taxon>
        <taxon>Spermatophyta</taxon>
        <taxon>Magnoliopsida</taxon>
        <taxon>Liliopsida</taxon>
        <taxon>Poales</taxon>
        <taxon>Bromeliaceae</taxon>
        <taxon>Bromelioideae</taxon>
        <taxon>Ananas</taxon>
    </lineage>
</organism>
<dbReference type="Proteomes" id="UP000515123">
    <property type="component" value="Linkage group 7"/>
</dbReference>
<feature type="region of interest" description="Disordered" evidence="6">
    <location>
        <begin position="1"/>
        <end position="58"/>
    </location>
</feature>
<dbReference type="RefSeq" id="XP_020092929.1">
    <property type="nucleotide sequence ID" value="XM_020237340.1"/>
</dbReference>
<dbReference type="GO" id="GO:0005634">
    <property type="term" value="C:nucleus"/>
    <property type="evidence" value="ECO:0007669"/>
    <property type="project" value="UniProtKB-SubCell"/>
</dbReference>
<reference evidence="8 9" key="2">
    <citation type="submission" date="2025-04" db="UniProtKB">
        <authorList>
            <consortium name="RefSeq"/>
        </authorList>
    </citation>
    <scope>IDENTIFICATION</scope>
    <source>
        <tissue evidence="8 9">Leaf</tissue>
    </source>
</reference>
<protein>
    <submittedName>
        <fullName evidence="8 9">Fanconi anemia group D2 protein homolog isoform X1</fullName>
    </submittedName>
</protein>
<keyword evidence="7" id="KW-1185">Reference proteome</keyword>
<keyword evidence="2" id="KW-1017">Isopeptide bond</keyword>
<dbReference type="GO" id="GO:0031573">
    <property type="term" value="P:mitotic intra-S DNA damage checkpoint signaling"/>
    <property type="evidence" value="ECO:0007669"/>
    <property type="project" value="TreeGrafter"/>
</dbReference>
<keyword evidence="4" id="KW-0539">Nucleus</keyword>
<dbReference type="GO" id="GO:0036297">
    <property type="term" value="P:interstrand cross-link repair"/>
    <property type="evidence" value="ECO:0007669"/>
    <property type="project" value="TreeGrafter"/>
</dbReference>
<dbReference type="PANTHER" id="PTHR32086:SF0">
    <property type="entry name" value="FANCONI ANEMIA GROUP D2 PROTEIN"/>
    <property type="match status" value="1"/>
</dbReference>
<gene>
    <name evidence="8 9" type="primary">LOC109713322</name>
</gene>
<evidence type="ECO:0000313" key="8">
    <source>
        <dbReference type="RefSeq" id="XP_020092929.1"/>
    </source>
</evidence>
<feature type="compositionally biased region" description="Polar residues" evidence="6">
    <location>
        <begin position="28"/>
        <end position="43"/>
    </location>
</feature>
<dbReference type="GeneID" id="109713322"/>
<evidence type="ECO:0000256" key="6">
    <source>
        <dbReference type="SAM" id="MobiDB-lite"/>
    </source>
</evidence>
<evidence type="ECO:0000256" key="3">
    <source>
        <dbReference type="ARBA" id="ARBA00022843"/>
    </source>
</evidence>
<dbReference type="OrthoDB" id="27031at2759"/>
<dbReference type="GO" id="GO:0007129">
    <property type="term" value="P:homologous chromosome pairing at meiosis"/>
    <property type="evidence" value="ECO:0007669"/>
    <property type="project" value="TreeGrafter"/>
</dbReference>
<dbReference type="GO" id="GO:0000793">
    <property type="term" value="C:condensed chromosome"/>
    <property type="evidence" value="ECO:0007669"/>
    <property type="project" value="TreeGrafter"/>
</dbReference>
<evidence type="ECO:0000313" key="9">
    <source>
        <dbReference type="RefSeq" id="XP_020092931.1"/>
    </source>
</evidence>
<dbReference type="Pfam" id="PF14631">
    <property type="entry name" value="FancD2"/>
    <property type="match status" value="2"/>
</dbReference>
<evidence type="ECO:0000256" key="5">
    <source>
        <dbReference type="ARBA" id="ARBA00093456"/>
    </source>
</evidence>
<comment type="similarity">
    <text evidence="5">Belongs to the Fanconi anemia protein FANCD2 family.</text>
</comment>
<dbReference type="GO" id="GO:0070182">
    <property type="term" value="F:DNA polymerase binding"/>
    <property type="evidence" value="ECO:0007669"/>
    <property type="project" value="TreeGrafter"/>
</dbReference>
<accession>A0A6P5F9Q5</accession>
<evidence type="ECO:0000256" key="1">
    <source>
        <dbReference type="ARBA" id="ARBA00004123"/>
    </source>
</evidence>
<sequence>MVLLQRVAPPNPRKRPAPSLHPQPHPNPQRSSSLTANPKSTPISREEGEEEEEGEDRSIGTMISLLADAGCTIRGPLDGPPSLPSDPHKLRRALESRLSSAPSLRSEFLSGFSSYVRSPSNLRRVLIPASRGPFGGDSLVRLLLHVAPIQLELQELLLEKLPEYFDAAAANNLPLNDDVARLIINQFRWLDFLVNPEGFSDKLMDVLSVSPPQLKKEIIGSLPEIIGDQSHGKVVSALEHVLMEDSEVIVPVLDSFSNLNLDEQLQEQAVTIALSCIRTVDAEHMPHLLRFLLLSATPANVKRIVSQIREQLKFVGSVDSHASQNKKLKGISFANSAEASILEALRLGLRFKNILCEAILKELKSIDQPQEHKAIDVWFLMLIYMNGGTLLKSAEKVLKKKVTEGCFREALFDQCIHGHRELVMDHFSSFLSVSEYLLTCKEKEARDFGTHLFTALFEEFSDTYSRQEVLGALVTRIGSGVDHEVSSALKTMILLTSKYSKELIPFSSHINGILDYLEGFHEDNIRKVYEIFSHLALSARSIPGSSSSSIANELLMIVRKQVSNPDMKYRKMGIIGTLKIVGTLGDANVAAHFSSSQRSDCEEALELLKMSLDSCKLAALPLILLYDELIALLECSTLQPEIIEWVGTQVGEFESLFLADLEGGRLPLKHSSNDVEVSGELWMNLDGELSPICLNILPLVSSPVQNPQCCLTSAYLVGFRCSNSLQILPSQFSLLSLIERLTSQGSLGGIDALLGCPLHLPSVKYLIGTSWKKLTGQQRQIVCFSLYYAINWIRELLNAFSTQIADRIDSVTPTAREEIAAKLFKRLRNLIFLDDLLNSILKIHPQSLPELYYPVEHSGSAVVDKNNHSKQTEKDKVHSTSSNSKQKHKKHPTPADKSGSNDKLRQPTILDAFKRAGVILGEEILNASSPEPSSSERTCERDATDSNELGLIEISAAATNLESERFKCRPLLPVCLFLLTFSQRRDSCCSDPNAELPLHLYLLRDLHNKLDFLNPTTKQFLPACPKTSTCCRMTACEFLRKIRPFFASLKKHLDCALTMLRDGCESYHDHWKSNCSSAGNPDVPYMVFSGSSVATSVFREVLCCYRKLLSLPDLFLQENLPILKDMLAAFQPIEKFDDFLSGIKPALTPQDISYLYCGVFSLFEGITDTVCPSFLLASEVLVTMQSIVNSISMLVEKSPDGNVKNIQARSYQRILPFLRNRLEFSARKLLMHDLGSEDNENELKAKGDLIQKTLQVYLKNSESALNLLDELACSVLPQVPSCRAKSTQEACHDFPTLCPTMFVAWYRVLHEENLSILSKIVKDIISRYRLNSERETAEEVLMKLHKSVKVVVSLVNMCKAHDKVAVHAMAVKYGGKFVDIFLKAFDFLQSHFVAHTDSIIQMVKELQKATRIIQTLCSEAKGSKRIMITSKIPSTKRSMERFLFHVKALLHNPSSGSTFWMGNLKHKDLYGQVLSSQVYNNGDDAIDEAESQMEADP</sequence>
<proteinExistence type="inferred from homology"/>
<evidence type="ECO:0000256" key="4">
    <source>
        <dbReference type="ARBA" id="ARBA00023242"/>
    </source>
</evidence>
<dbReference type="RefSeq" id="XP_020092931.1">
    <property type="nucleotide sequence ID" value="XM_020237342.1"/>
</dbReference>
<evidence type="ECO:0000313" key="7">
    <source>
        <dbReference type="Proteomes" id="UP000515123"/>
    </source>
</evidence>
<dbReference type="InterPro" id="IPR029448">
    <property type="entry name" value="FANCD2"/>
</dbReference>